<keyword evidence="3" id="KW-0406">Ion transport</keyword>
<keyword evidence="5" id="KW-0812">Transmembrane</keyword>
<evidence type="ECO:0000256" key="2">
    <source>
        <dbReference type="ARBA" id="ARBA00022737"/>
    </source>
</evidence>
<feature type="transmembrane region" description="Helical" evidence="5">
    <location>
        <begin position="396"/>
        <end position="422"/>
    </location>
</feature>
<dbReference type="PANTHER" id="PTHR10117">
    <property type="entry name" value="TRANSIENT RECEPTOR POTENTIAL CHANNEL"/>
    <property type="match status" value="1"/>
</dbReference>
<keyword evidence="5" id="KW-1133">Transmembrane helix</keyword>
<dbReference type="PANTHER" id="PTHR10117:SF50">
    <property type="entry name" value="ANK_REP_REGION DOMAIN-CONTAINING PROTEIN"/>
    <property type="match status" value="1"/>
</dbReference>
<feature type="domain" description="Transient receptor ion channel" evidence="6">
    <location>
        <begin position="181"/>
        <end position="241"/>
    </location>
</feature>
<comment type="caution">
    <text evidence="7">The sequence shown here is derived from an EMBL/GenBank/DDBJ whole genome shotgun (WGS) entry which is preliminary data.</text>
</comment>
<feature type="transmembrane region" description="Helical" evidence="5">
    <location>
        <begin position="363"/>
        <end position="384"/>
    </location>
</feature>
<feature type="transmembrane region" description="Helical" evidence="5">
    <location>
        <begin position="434"/>
        <end position="454"/>
    </location>
</feature>
<dbReference type="GO" id="GO:0015279">
    <property type="term" value="F:store-operated calcium channel activity"/>
    <property type="evidence" value="ECO:0007669"/>
    <property type="project" value="TreeGrafter"/>
</dbReference>
<evidence type="ECO:0000313" key="7">
    <source>
        <dbReference type="EMBL" id="CAD5230721.1"/>
    </source>
</evidence>
<dbReference type="Proteomes" id="UP000614601">
    <property type="component" value="Unassembled WGS sequence"/>
</dbReference>
<evidence type="ECO:0000256" key="5">
    <source>
        <dbReference type="SAM" id="Phobius"/>
    </source>
</evidence>
<organism evidence="7 8">
    <name type="scientific">Bursaphelenchus okinawaensis</name>
    <dbReference type="NCBI Taxonomy" id="465554"/>
    <lineage>
        <taxon>Eukaryota</taxon>
        <taxon>Metazoa</taxon>
        <taxon>Ecdysozoa</taxon>
        <taxon>Nematoda</taxon>
        <taxon>Chromadorea</taxon>
        <taxon>Rhabditida</taxon>
        <taxon>Tylenchina</taxon>
        <taxon>Tylenchomorpha</taxon>
        <taxon>Aphelenchoidea</taxon>
        <taxon>Aphelenchoididae</taxon>
        <taxon>Bursaphelenchus</taxon>
    </lineage>
</organism>
<dbReference type="GO" id="GO:0005886">
    <property type="term" value="C:plasma membrane"/>
    <property type="evidence" value="ECO:0007669"/>
    <property type="project" value="TreeGrafter"/>
</dbReference>
<evidence type="ECO:0000313" key="8">
    <source>
        <dbReference type="Proteomes" id="UP000614601"/>
    </source>
</evidence>
<dbReference type="PRINTS" id="PR01097">
    <property type="entry name" value="TRNSRECEPTRP"/>
</dbReference>
<dbReference type="InterPro" id="IPR013555">
    <property type="entry name" value="TRP_dom"/>
</dbReference>
<dbReference type="AlphaFoldDB" id="A0A811LTP8"/>
<dbReference type="SMART" id="SM01420">
    <property type="entry name" value="TRP_2"/>
    <property type="match status" value="1"/>
</dbReference>
<keyword evidence="8" id="KW-1185">Reference proteome</keyword>
<proteinExistence type="predicted"/>
<evidence type="ECO:0000259" key="6">
    <source>
        <dbReference type="SMART" id="SM01420"/>
    </source>
</evidence>
<accession>A0A811LTP8</accession>
<dbReference type="OrthoDB" id="2373987at2759"/>
<name>A0A811LTP8_9BILA</name>
<gene>
    <name evidence="7" type="ORF">BOKJ2_LOCUS14283</name>
</gene>
<keyword evidence="1" id="KW-0813">Transport</keyword>
<keyword evidence="5" id="KW-0472">Membrane</keyword>
<protein>
    <recommendedName>
        <fullName evidence="6">Transient receptor ion channel domain-containing protein</fullName>
    </recommendedName>
</protein>
<dbReference type="InterPro" id="IPR002153">
    <property type="entry name" value="TRPC_channel"/>
</dbReference>
<keyword evidence="2" id="KW-0677">Repeat</keyword>
<dbReference type="Pfam" id="PF13606">
    <property type="entry name" value="Ank_3"/>
    <property type="match status" value="1"/>
</dbReference>
<evidence type="ECO:0000256" key="4">
    <source>
        <dbReference type="ARBA" id="ARBA00023303"/>
    </source>
</evidence>
<feature type="transmembrane region" description="Helical" evidence="5">
    <location>
        <begin position="515"/>
        <end position="536"/>
    </location>
</feature>
<evidence type="ECO:0000256" key="1">
    <source>
        <dbReference type="ARBA" id="ARBA00022448"/>
    </source>
</evidence>
<dbReference type="GO" id="GO:0007338">
    <property type="term" value="P:single fertilization"/>
    <property type="evidence" value="ECO:0007669"/>
    <property type="project" value="TreeGrafter"/>
</dbReference>
<dbReference type="EMBL" id="CAJFDH010000006">
    <property type="protein sequence ID" value="CAD5230721.1"/>
    <property type="molecule type" value="Genomic_DNA"/>
</dbReference>
<sequence length="736" mass="85503">MTSAGDAGARILNEIKHICVKPEALLEVRTEGCETVHRWTLNDDVILAMRIFGLAVQANDEEKVEKIICGLIAGEAEDANAPYFQDSKPRFMAKRLCTGEVEKFKEVLLIAILSGSRPLTEFILQLFIENPAAEFTGCLDSPIFPPHMTPLMIACLSNNFALVECLLLRGHTIEMPHRHDCECKECKHHNAAGRMDVKRLDQFRVVCSEAFLWLATDDPLLASIHLIEDLRMSLGFNNEHKEVYNELLNKVLNYTLAVTQHCWSFEEMDLILSQKAGSKTIYCEEMYPRALLAIENQMKMFVSHINVQSVMSLQWLGKWTDFGFNKRRDMQRIIRHGVLYPILGPIHTVVGRFSSFSTPAARFISQSAAYVILLFCILGSRYFAPDSKNDKRYATVEMVFFGYIYCYFGGFVFDQMAFMWIMGSKFYFDMWWKWIDFCICHLTAIVFILQILLFGEKEDYDPDLSMSNPGHIQVCYDIAFALLCLLATGRGLYNLQLLRNLGSTIISTGRCLGEVIEYFFIMGLVMIAFSISLNLIAQPYHVERFSRMLFSFRNLFWAFYGYLSPDEYIMINYDFSQEYYNKSISQIGMELLTTLYYMVMVISLLNLMISLLVERAHRIMENEEPEWKYTRSYIYSEYWHPHTTLPPPFNLITLLKLLFKKFLVKEYDIIKDKEFEKRSRVAYLRLMTVIFRRYVAAQRFHYTNSSLMDKAPQTLTPNCKVNFLNRVHGDHNQSEL</sequence>
<dbReference type="Pfam" id="PF08344">
    <property type="entry name" value="TRP_2"/>
    <property type="match status" value="1"/>
</dbReference>
<keyword evidence="4" id="KW-0407">Ion channel</keyword>
<dbReference type="Proteomes" id="UP000783686">
    <property type="component" value="Unassembled WGS sequence"/>
</dbReference>
<dbReference type="GO" id="GO:0070679">
    <property type="term" value="F:inositol 1,4,5 trisphosphate binding"/>
    <property type="evidence" value="ECO:0007669"/>
    <property type="project" value="TreeGrafter"/>
</dbReference>
<feature type="transmembrane region" description="Helical" evidence="5">
    <location>
        <begin position="548"/>
        <end position="565"/>
    </location>
</feature>
<dbReference type="EMBL" id="CAJFCW020000006">
    <property type="protein sequence ID" value="CAG9127902.1"/>
    <property type="molecule type" value="Genomic_DNA"/>
</dbReference>
<dbReference type="GO" id="GO:0034703">
    <property type="term" value="C:cation channel complex"/>
    <property type="evidence" value="ECO:0007669"/>
    <property type="project" value="TreeGrafter"/>
</dbReference>
<feature type="transmembrane region" description="Helical" evidence="5">
    <location>
        <begin position="595"/>
        <end position="613"/>
    </location>
</feature>
<reference evidence="7" key="1">
    <citation type="submission" date="2020-09" db="EMBL/GenBank/DDBJ databases">
        <authorList>
            <person name="Kikuchi T."/>
        </authorList>
    </citation>
    <scope>NUCLEOTIDE SEQUENCE</scope>
    <source>
        <strain evidence="7">SH1</strain>
    </source>
</reference>
<evidence type="ECO:0000256" key="3">
    <source>
        <dbReference type="ARBA" id="ARBA00023065"/>
    </source>
</evidence>
<dbReference type="GO" id="GO:0051480">
    <property type="term" value="P:regulation of cytosolic calcium ion concentration"/>
    <property type="evidence" value="ECO:0007669"/>
    <property type="project" value="TreeGrafter"/>
</dbReference>
<feature type="transmembrane region" description="Helical" evidence="5">
    <location>
        <begin position="474"/>
        <end position="495"/>
    </location>
</feature>
<dbReference type="InterPro" id="IPR002110">
    <property type="entry name" value="Ankyrin_rpt"/>
</dbReference>